<dbReference type="Proteomes" id="UP000761534">
    <property type="component" value="Unassembled WGS sequence"/>
</dbReference>
<dbReference type="AlphaFoldDB" id="A0A642VD70"/>
<comment type="caution">
    <text evidence="3">The sequence shown here is derived from an EMBL/GenBank/DDBJ whole genome shotgun (WGS) entry which is preliminary data.</text>
</comment>
<dbReference type="Gene3D" id="3.40.50.300">
    <property type="entry name" value="P-loop containing nucleotide triphosphate hydrolases"/>
    <property type="match status" value="1"/>
</dbReference>
<dbReference type="InterPro" id="IPR027417">
    <property type="entry name" value="P-loop_NTPase"/>
</dbReference>
<evidence type="ECO:0000256" key="1">
    <source>
        <dbReference type="ARBA" id="ARBA00005043"/>
    </source>
</evidence>
<dbReference type="PANTHER" id="PTHR16184">
    <property type="entry name" value="ELONGATOR COMPLEX PROTEIN 6"/>
    <property type="match status" value="1"/>
</dbReference>
<comment type="similarity">
    <text evidence="2">Belongs to the ELP6 family.</text>
</comment>
<evidence type="ECO:0000256" key="2">
    <source>
        <dbReference type="ARBA" id="ARBA00008837"/>
    </source>
</evidence>
<keyword evidence="4" id="KW-1185">Reference proteome</keyword>
<evidence type="ECO:0000313" key="3">
    <source>
        <dbReference type="EMBL" id="KAA8917328.1"/>
    </source>
</evidence>
<dbReference type="GO" id="GO:0002098">
    <property type="term" value="P:tRNA wobble uridine modification"/>
    <property type="evidence" value="ECO:0007669"/>
    <property type="project" value="InterPro"/>
</dbReference>
<dbReference type="PANTHER" id="PTHR16184:SF6">
    <property type="entry name" value="ELONGATOR COMPLEX PROTEIN 6"/>
    <property type="match status" value="1"/>
</dbReference>
<sequence length="275" mass="30195">MTPKIQTLAFRIPWEVNPAASGNLIDGQLTMAQVAIRDLQFFSNGGLCGGSKSLNLVTSSIDVSPLWLVDVVASRSRTERPEAQTLLITFQNRTSLHERGLKRHGSDLSVIKKQELSILDLSQDLFTPKPTGFQPAGLDQILTKIKSTIDSKEPTIILEHPEFLFSSGSCSALDLAKFVHNVHSISGCLYLFCNSDEPLIDIDTPLGGEYATFLTQVAHQSSMIVSLRPLNTGRADDVTGVLRTSKGPRIILSHHVTEAEYLYLVSGDAVKLFYR</sequence>
<accession>A0A642VD70</accession>
<proteinExistence type="inferred from homology"/>
<dbReference type="OrthoDB" id="9995306at2759"/>
<evidence type="ECO:0008006" key="5">
    <source>
        <dbReference type="Google" id="ProtNLM"/>
    </source>
</evidence>
<gene>
    <name evidence="3" type="ORF">TRICI_000522</name>
</gene>
<name>A0A642VD70_9ASCO</name>
<dbReference type="EMBL" id="SWFS01000045">
    <property type="protein sequence ID" value="KAA8917328.1"/>
    <property type="molecule type" value="Genomic_DNA"/>
</dbReference>
<comment type="pathway">
    <text evidence="1">tRNA modification; 5-methoxycarbonylmethyl-2-thiouridine-tRNA biosynthesis.</text>
</comment>
<dbReference type="CDD" id="cd19495">
    <property type="entry name" value="Elp6"/>
    <property type="match status" value="1"/>
</dbReference>
<dbReference type="InterPro" id="IPR018627">
    <property type="entry name" value="ELP6"/>
</dbReference>
<protein>
    <recommendedName>
        <fullName evidence="5">Elongator complex protein 6</fullName>
    </recommendedName>
</protein>
<organism evidence="3 4">
    <name type="scientific">Trichomonascus ciferrii</name>
    <dbReference type="NCBI Taxonomy" id="44093"/>
    <lineage>
        <taxon>Eukaryota</taxon>
        <taxon>Fungi</taxon>
        <taxon>Dikarya</taxon>
        <taxon>Ascomycota</taxon>
        <taxon>Saccharomycotina</taxon>
        <taxon>Dipodascomycetes</taxon>
        <taxon>Dipodascales</taxon>
        <taxon>Trichomonascaceae</taxon>
        <taxon>Trichomonascus</taxon>
        <taxon>Trichomonascus ciferrii complex</taxon>
    </lineage>
</organism>
<reference evidence="3" key="1">
    <citation type="journal article" date="2019" name="G3 (Bethesda)">
        <title>Genome Assemblies of Two Rare Opportunistic Yeast Pathogens: Diutina rugosa (syn. Candida rugosa) and Trichomonascus ciferrii (syn. Candida ciferrii).</title>
        <authorList>
            <person name="Mixao V."/>
            <person name="Saus E."/>
            <person name="Hansen A.P."/>
            <person name="Lass-Florl C."/>
            <person name="Gabaldon T."/>
        </authorList>
    </citation>
    <scope>NUCLEOTIDE SEQUENCE</scope>
    <source>
        <strain evidence="3">CBS 4856</strain>
    </source>
</reference>
<dbReference type="VEuPathDB" id="FungiDB:TRICI_000522"/>
<dbReference type="UniPathway" id="UPA00988"/>
<evidence type="ECO:0000313" key="4">
    <source>
        <dbReference type="Proteomes" id="UP000761534"/>
    </source>
</evidence>
<dbReference type="GO" id="GO:0033588">
    <property type="term" value="C:elongator holoenzyme complex"/>
    <property type="evidence" value="ECO:0007669"/>
    <property type="project" value="InterPro"/>
</dbReference>